<sequence length="48" mass="5515">MAKKQIPVSLEEDLIDKLNKLVDSGKYRSRSHAAEFLINKGLEQEEEN</sequence>
<proteinExistence type="predicted"/>
<evidence type="ECO:0000313" key="1">
    <source>
        <dbReference type="EMBL" id="KKN05000.1"/>
    </source>
</evidence>
<dbReference type="EMBL" id="LAZR01004854">
    <property type="protein sequence ID" value="KKN05000.1"/>
    <property type="molecule type" value="Genomic_DNA"/>
</dbReference>
<dbReference type="Gene3D" id="1.10.1220.10">
    <property type="entry name" value="Met repressor-like"/>
    <property type="match status" value="1"/>
</dbReference>
<dbReference type="AlphaFoldDB" id="A0A0F9MC80"/>
<dbReference type="InterPro" id="IPR010985">
    <property type="entry name" value="Ribbon_hlx_hlx"/>
</dbReference>
<gene>
    <name evidence="1" type="ORF">LCGC14_1091680</name>
</gene>
<dbReference type="GO" id="GO:0006355">
    <property type="term" value="P:regulation of DNA-templated transcription"/>
    <property type="evidence" value="ECO:0007669"/>
    <property type="project" value="InterPro"/>
</dbReference>
<dbReference type="InterPro" id="IPR013321">
    <property type="entry name" value="Arc_rbn_hlx_hlx"/>
</dbReference>
<dbReference type="SUPFAM" id="SSF47598">
    <property type="entry name" value="Ribbon-helix-helix"/>
    <property type="match status" value="1"/>
</dbReference>
<comment type="caution">
    <text evidence="1">The sequence shown here is derived from an EMBL/GenBank/DDBJ whole genome shotgun (WGS) entry which is preliminary data.</text>
</comment>
<protein>
    <submittedName>
        <fullName evidence="1">Uncharacterized protein</fullName>
    </submittedName>
</protein>
<name>A0A0F9MC80_9ZZZZ</name>
<organism evidence="1">
    <name type="scientific">marine sediment metagenome</name>
    <dbReference type="NCBI Taxonomy" id="412755"/>
    <lineage>
        <taxon>unclassified sequences</taxon>
        <taxon>metagenomes</taxon>
        <taxon>ecological metagenomes</taxon>
    </lineage>
</organism>
<accession>A0A0F9MC80</accession>
<dbReference type="CDD" id="cd22231">
    <property type="entry name" value="RHH_NikR_HicB-like"/>
    <property type="match status" value="1"/>
</dbReference>
<reference evidence="1" key="1">
    <citation type="journal article" date="2015" name="Nature">
        <title>Complex archaea that bridge the gap between prokaryotes and eukaryotes.</title>
        <authorList>
            <person name="Spang A."/>
            <person name="Saw J.H."/>
            <person name="Jorgensen S.L."/>
            <person name="Zaremba-Niedzwiedzka K."/>
            <person name="Martijn J."/>
            <person name="Lind A.E."/>
            <person name="van Eijk R."/>
            <person name="Schleper C."/>
            <person name="Guy L."/>
            <person name="Ettema T.J."/>
        </authorList>
    </citation>
    <scope>NUCLEOTIDE SEQUENCE</scope>
</reference>